<sequence>MENIPATLWIAACAHRLRQRWHSVDVFELEDIARTLRRDARLRAMPPEEAADDWLRPLTEASAHAPAAPSNRLPPAHLPISP</sequence>
<gene>
    <name evidence="2" type="ORF">J2W31_002356</name>
</gene>
<evidence type="ECO:0000313" key="3">
    <source>
        <dbReference type="Proteomes" id="UP001242045"/>
    </source>
</evidence>
<name>A0AAW8CSF8_9BURK</name>
<comment type="caution">
    <text evidence="2">The sequence shown here is derived from an EMBL/GenBank/DDBJ whole genome shotgun (WGS) entry which is preliminary data.</text>
</comment>
<dbReference type="EMBL" id="JAUSRD010000004">
    <property type="protein sequence ID" value="MDP9893245.1"/>
    <property type="molecule type" value="Genomic_DNA"/>
</dbReference>
<reference evidence="2" key="1">
    <citation type="submission" date="2023-07" db="EMBL/GenBank/DDBJ databases">
        <title>Sorghum-associated microbial communities from plants grown in Nebraska, USA.</title>
        <authorList>
            <person name="Schachtman D."/>
        </authorList>
    </citation>
    <scope>NUCLEOTIDE SEQUENCE</scope>
    <source>
        <strain evidence="2">DS3754</strain>
    </source>
</reference>
<dbReference type="Proteomes" id="UP001242045">
    <property type="component" value="Unassembled WGS sequence"/>
</dbReference>
<feature type="region of interest" description="Disordered" evidence="1">
    <location>
        <begin position="48"/>
        <end position="82"/>
    </location>
</feature>
<protein>
    <submittedName>
        <fullName evidence="2">Uncharacterized protein</fullName>
    </submittedName>
</protein>
<organism evidence="2 3">
    <name type="scientific">Variovorax boronicumulans</name>
    <dbReference type="NCBI Taxonomy" id="436515"/>
    <lineage>
        <taxon>Bacteria</taxon>
        <taxon>Pseudomonadati</taxon>
        <taxon>Pseudomonadota</taxon>
        <taxon>Betaproteobacteria</taxon>
        <taxon>Burkholderiales</taxon>
        <taxon>Comamonadaceae</taxon>
        <taxon>Variovorax</taxon>
    </lineage>
</organism>
<evidence type="ECO:0000313" key="2">
    <source>
        <dbReference type="EMBL" id="MDP9893245.1"/>
    </source>
</evidence>
<accession>A0AAW8CSF8</accession>
<proteinExistence type="predicted"/>
<evidence type="ECO:0000256" key="1">
    <source>
        <dbReference type="SAM" id="MobiDB-lite"/>
    </source>
</evidence>
<dbReference type="RefSeq" id="WP_306877780.1">
    <property type="nucleotide sequence ID" value="NZ_JAUSRD010000004.1"/>
</dbReference>
<dbReference type="AlphaFoldDB" id="A0AAW8CSF8"/>